<evidence type="ECO:0000256" key="2">
    <source>
        <dbReference type="ARBA" id="ARBA00022737"/>
    </source>
</evidence>
<dbReference type="PROSITE" id="PS50294">
    <property type="entry name" value="WD_REPEATS_REGION"/>
    <property type="match status" value="3"/>
</dbReference>
<dbReference type="PROSITE" id="PS00678">
    <property type="entry name" value="WD_REPEATS_1"/>
    <property type="match status" value="5"/>
</dbReference>
<sequence length="314" mass="35462">MAAHINEKQPSTRPALLREEIQVIIQHWVRILHIKLGWIHDFDKIVVNYASTVFIFGAFLSSSKLINTFAGHTNTVYSIDYSILNNDQFICSGSSDNTVRVWDLQNNKQTQLFNGHSNAVSCVKFSQYHYHNYCRNVICSASADTTIRFWDFKDNKQLQIFNGHTGWIGGIEFSPFNGGRYLCSGSEDKTICLWDIETSKSLHALKGHEGCVRCVDISPLQSNNNKNEIHHIGVIGGNGYTICSGSYDNTIRVWNIETTKQYIVFKGHEDGVMRNIGCANTILSGSNDKSVRLWDIRSNQQIQVFNGHTSSVFA</sequence>
<comment type="caution">
    <text evidence="4">The sequence shown here is derived from an EMBL/GenBank/DDBJ whole genome shotgun (WGS) entry which is preliminary data.</text>
</comment>
<reference evidence="4 5" key="1">
    <citation type="journal article" date="2013" name="Curr. Biol.">
        <title>The Genome of the Foraminiferan Reticulomyxa filosa.</title>
        <authorList>
            <person name="Glockner G."/>
            <person name="Hulsmann N."/>
            <person name="Schleicher M."/>
            <person name="Noegel A.A."/>
            <person name="Eichinger L."/>
            <person name="Gallinger C."/>
            <person name="Pawlowski J."/>
            <person name="Sierra R."/>
            <person name="Euteneuer U."/>
            <person name="Pillet L."/>
            <person name="Moustafa A."/>
            <person name="Platzer M."/>
            <person name="Groth M."/>
            <person name="Szafranski K."/>
            <person name="Schliwa M."/>
        </authorList>
    </citation>
    <scope>NUCLEOTIDE SEQUENCE [LARGE SCALE GENOMIC DNA]</scope>
</reference>
<keyword evidence="2" id="KW-0677">Repeat</keyword>
<dbReference type="OrthoDB" id="674604at2759"/>
<feature type="repeat" description="WD" evidence="3">
    <location>
        <begin position="161"/>
        <end position="204"/>
    </location>
</feature>
<keyword evidence="5" id="KW-1185">Reference proteome</keyword>
<dbReference type="CDD" id="cd00200">
    <property type="entry name" value="WD40"/>
    <property type="match status" value="1"/>
</dbReference>
<dbReference type="EMBL" id="ASPP01025617">
    <property type="protein sequence ID" value="ETO07881.1"/>
    <property type="molecule type" value="Genomic_DNA"/>
</dbReference>
<accession>X6M2T0</accession>
<dbReference type="InterPro" id="IPR036322">
    <property type="entry name" value="WD40_repeat_dom_sf"/>
</dbReference>
<dbReference type="Proteomes" id="UP000023152">
    <property type="component" value="Unassembled WGS sequence"/>
</dbReference>
<evidence type="ECO:0000256" key="1">
    <source>
        <dbReference type="ARBA" id="ARBA00022574"/>
    </source>
</evidence>
<dbReference type="PRINTS" id="PR00320">
    <property type="entry name" value="GPROTEINBRPT"/>
</dbReference>
<dbReference type="Pfam" id="PF00400">
    <property type="entry name" value="WD40"/>
    <property type="match status" value="5"/>
</dbReference>
<dbReference type="SUPFAM" id="SSF50978">
    <property type="entry name" value="WD40 repeat-like"/>
    <property type="match status" value="1"/>
</dbReference>
<dbReference type="SMART" id="SM00320">
    <property type="entry name" value="WD40"/>
    <property type="match status" value="5"/>
</dbReference>
<dbReference type="AlphaFoldDB" id="X6M2T0"/>
<dbReference type="InterPro" id="IPR015943">
    <property type="entry name" value="WD40/YVTN_repeat-like_dom_sf"/>
</dbReference>
<keyword evidence="1 3" id="KW-0853">WD repeat</keyword>
<protein>
    <submittedName>
        <fullName evidence="4">WD-40 repeat protein</fullName>
    </submittedName>
</protein>
<dbReference type="PANTHER" id="PTHR19879:SF9">
    <property type="entry name" value="TRANSCRIPTION INITIATION FACTOR TFIID SUBUNIT 5"/>
    <property type="match status" value="1"/>
</dbReference>
<evidence type="ECO:0000313" key="4">
    <source>
        <dbReference type="EMBL" id="ETO07881.1"/>
    </source>
</evidence>
<dbReference type="Gene3D" id="2.130.10.10">
    <property type="entry name" value="YVTN repeat-like/Quinoprotein amine dehydrogenase"/>
    <property type="match status" value="2"/>
</dbReference>
<feature type="repeat" description="WD" evidence="3">
    <location>
        <begin position="238"/>
        <end position="264"/>
    </location>
</feature>
<feature type="repeat" description="WD" evidence="3">
    <location>
        <begin position="113"/>
        <end position="160"/>
    </location>
</feature>
<evidence type="ECO:0000313" key="5">
    <source>
        <dbReference type="Proteomes" id="UP000023152"/>
    </source>
</evidence>
<evidence type="ECO:0000256" key="3">
    <source>
        <dbReference type="PROSITE-ProRule" id="PRU00221"/>
    </source>
</evidence>
<dbReference type="InterPro" id="IPR019775">
    <property type="entry name" value="WD40_repeat_CS"/>
</dbReference>
<feature type="repeat" description="WD" evidence="3">
    <location>
        <begin position="282"/>
        <end position="304"/>
    </location>
</feature>
<dbReference type="PANTHER" id="PTHR19879">
    <property type="entry name" value="TRANSCRIPTION INITIATION FACTOR TFIID"/>
    <property type="match status" value="1"/>
</dbReference>
<feature type="repeat" description="WD" evidence="3">
    <location>
        <begin position="69"/>
        <end position="112"/>
    </location>
</feature>
<dbReference type="InterPro" id="IPR020472">
    <property type="entry name" value="WD40_PAC1"/>
</dbReference>
<gene>
    <name evidence="4" type="ORF">RFI_29508</name>
</gene>
<name>X6M2T0_RETFI</name>
<dbReference type="InterPro" id="IPR001680">
    <property type="entry name" value="WD40_rpt"/>
</dbReference>
<dbReference type="PROSITE" id="PS50082">
    <property type="entry name" value="WD_REPEATS_2"/>
    <property type="match status" value="5"/>
</dbReference>
<feature type="non-terminal residue" evidence="4">
    <location>
        <position position="314"/>
    </location>
</feature>
<organism evidence="4 5">
    <name type="scientific">Reticulomyxa filosa</name>
    <dbReference type="NCBI Taxonomy" id="46433"/>
    <lineage>
        <taxon>Eukaryota</taxon>
        <taxon>Sar</taxon>
        <taxon>Rhizaria</taxon>
        <taxon>Retaria</taxon>
        <taxon>Foraminifera</taxon>
        <taxon>Monothalamids</taxon>
        <taxon>Reticulomyxidae</taxon>
        <taxon>Reticulomyxa</taxon>
    </lineage>
</organism>
<proteinExistence type="predicted"/>